<dbReference type="KEGG" id="nmes:H9L09_02060"/>
<sequence length="454" mass="48362">MTSSHVRRAVGAGLTALAAGLAGVLATPPAVAAVRVTPGDFTGYAFDARCAPTQQQMDAWLTSSPFWGAGIYIGGSMQGCSEADQQHLDATWVRRQTDRGWRLLPIWVGKQAPCYDPASTGTTTGTDPGSSTPPDTIDADPADGYAAAAKQGRAEARLAVAAAQALGVATASTVWYDLEAFDVSQTDCRRPALSFLSGWTTQVRKLGFRSGVYSSVSSGIHALDNADNLSPGSYVMPDQVWYAWDNGRADVAIDAKWVRTASWSGARVHQYDLDVPAAYGGVELQIDRSFMSVGRGSVAPKPPSTCGVSIDFADYRTLKQGSTGGQVKALQCLLEQQRRYDGRVDGRFDRDVARAVRSFQSSRGLPVTGKVNARTWTVLLARGSSPVLKRGSASNDVRRLQRTLNVATAADLRVRGVLDAKTSRWVSAYQSAVGLPATGVVESGTWAALHTGRR</sequence>
<evidence type="ECO:0000259" key="4">
    <source>
        <dbReference type="Pfam" id="PF08924"/>
    </source>
</evidence>
<dbReference type="Pfam" id="PF08924">
    <property type="entry name" value="Rv2525c_GlyHyd-like"/>
    <property type="match status" value="1"/>
</dbReference>
<dbReference type="InterPro" id="IPR036366">
    <property type="entry name" value="PGBDSf"/>
</dbReference>
<protein>
    <submittedName>
        <fullName evidence="5">DUF1906 domain-containing protein</fullName>
    </submittedName>
</protein>
<feature type="chain" id="PRO_5028939674" evidence="2">
    <location>
        <begin position="33"/>
        <end position="454"/>
    </location>
</feature>
<dbReference type="RefSeq" id="WP_187579131.1">
    <property type="nucleotide sequence ID" value="NZ_CP060713.1"/>
</dbReference>
<keyword evidence="2" id="KW-0732">Signal</keyword>
<feature type="region of interest" description="Disordered" evidence="1">
    <location>
        <begin position="117"/>
        <end position="142"/>
    </location>
</feature>
<proteinExistence type="predicted"/>
<evidence type="ECO:0000256" key="1">
    <source>
        <dbReference type="SAM" id="MobiDB-lite"/>
    </source>
</evidence>
<evidence type="ECO:0000259" key="3">
    <source>
        <dbReference type="Pfam" id="PF01471"/>
    </source>
</evidence>
<dbReference type="SUPFAM" id="SSF47090">
    <property type="entry name" value="PGBD-like"/>
    <property type="match status" value="2"/>
</dbReference>
<dbReference type="InterPro" id="IPR036365">
    <property type="entry name" value="PGBD-like_sf"/>
</dbReference>
<dbReference type="SUPFAM" id="SSF51445">
    <property type="entry name" value="(Trans)glycosidases"/>
    <property type="match status" value="1"/>
</dbReference>
<organism evidence="5 6">
    <name type="scientific">Nocardioides mesophilus</name>
    <dbReference type="NCBI Taxonomy" id="433659"/>
    <lineage>
        <taxon>Bacteria</taxon>
        <taxon>Bacillati</taxon>
        <taxon>Actinomycetota</taxon>
        <taxon>Actinomycetes</taxon>
        <taxon>Propionibacteriales</taxon>
        <taxon>Nocardioidaceae</taxon>
        <taxon>Nocardioides</taxon>
    </lineage>
</organism>
<accession>A0A7G9RCG4</accession>
<dbReference type="Pfam" id="PF01471">
    <property type="entry name" value="PG_binding_1"/>
    <property type="match status" value="2"/>
</dbReference>
<keyword evidence="6" id="KW-1185">Reference proteome</keyword>
<evidence type="ECO:0000313" key="6">
    <source>
        <dbReference type="Proteomes" id="UP000515947"/>
    </source>
</evidence>
<dbReference type="Gene3D" id="3.20.20.80">
    <property type="entry name" value="Glycosidases"/>
    <property type="match status" value="1"/>
</dbReference>
<gene>
    <name evidence="5" type="ORF">H9L09_02060</name>
</gene>
<name>A0A7G9RCG4_9ACTN</name>
<feature type="signal peptide" evidence="2">
    <location>
        <begin position="1"/>
        <end position="32"/>
    </location>
</feature>
<dbReference type="Gene3D" id="1.10.101.10">
    <property type="entry name" value="PGBD-like superfamily/PGBD"/>
    <property type="match status" value="2"/>
</dbReference>
<dbReference type="InterPro" id="IPR002477">
    <property type="entry name" value="Peptidoglycan-bd-like"/>
</dbReference>
<reference evidence="5 6" key="1">
    <citation type="submission" date="2020-08" db="EMBL/GenBank/DDBJ databases">
        <title>Genome sequence of Nocardioides mesophilus KACC 16243T.</title>
        <authorList>
            <person name="Hyun D.-W."/>
            <person name="Bae J.-W."/>
        </authorList>
    </citation>
    <scope>NUCLEOTIDE SEQUENCE [LARGE SCALE GENOMIC DNA]</scope>
    <source>
        <strain evidence="5 6">KACC 16243</strain>
    </source>
</reference>
<evidence type="ECO:0000256" key="2">
    <source>
        <dbReference type="SAM" id="SignalP"/>
    </source>
</evidence>
<feature type="domain" description="Rv2525c-like glycoside hydrolase-like" evidence="4">
    <location>
        <begin position="59"/>
        <end position="289"/>
    </location>
</feature>
<feature type="domain" description="Peptidoglycan binding-like" evidence="3">
    <location>
        <begin position="394"/>
        <end position="449"/>
    </location>
</feature>
<dbReference type="AlphaFoldDB" id="A0A7G9RCG4"/>
<evidence type="ECO:0000313" key="5">
    <source>
        <dbReference type="EMBL" id="QNN53289.1"/>
    </source>
</evidence>
<dbReference type="InterPro" id="IPR017853">
    <property type="entry name" value="GH"/>
</dbReference>
<feature type="domain" description="Peptidoglycan binding-like" evidence="3">
    <location>
        <begin position="323"/>
        <end position="379"/>
    </location>
</feature>
<dbReference type="EMBL" id="CP060713">
    <property type="protein sequence ID" value="QNN53289.1"/>
    <property type="molecule type" value="Genomic_DNA"/>
</dbReference>
<dbReference type="Proteomes" id="UP000515947">
    <property type="component" value="Chromosome"/>
</dbReference>
<dbReference type="InterPro" id="IPR015020">
    <property type="entry name" value="Rv2525c-like_Glyco_Hydro-like"/>
</dbReference>
<feature type="compositionally biased region" description="Low complexity" evidence="1">
    <location>
        <begin position="119"/>
        <end position="136"/>
    </location>
</feature>